<reference evidence="2 3" key="1">
    <citation type="journal article" date="2019" name="Emerg. Microbes Infect.">
        <title>Comprehensive subspecies identification of 175 nontuberculous mycobacteria species based on 7547 genomic profiles.</title>
        <authorList>
            <person name="Matsumoto Y."/>
            <person name="Kinjo T."/>
            <person name="Motooka D."/>
            <person name="Nabeya D."/>
            <person name="Jung N."/>
            <person name="Uechi K."/>
            <person name="Horii T."/>
            <person name="Iida T."/>
            <person name="Fujita J."/>
            <person name="Nakamura S."/>
        </authorList>
    </citation>
    <scope>NUCLEOTIDE SEQUENCE [LARGE SCALE GENOMIC DNA]</scope>
    <source>
        <strain evidence="2 3">JCM 17899</strain>
    </source>
</reference>
<evidence type="ECO:0000256" key="1">
    <source>
        <dbReference type="SAM" id="Phobius"/>
    </source>
</evidence>
<keyword evidence="1" id="KW-1133">Transmembrane helix</keyword>
<protein>
    <submittedName>
        <fullName evidence="2">Uncharacterized protein</fullName>
    </submittedName>
</protein>
<accession>A0A7I7QTG2</accession>
<keyword evidence="3" id="KW-1185">Reference proteome</keyword>
<dbReference type="AlphaFoldDB" id="A0A7I7QTG2"/>
<evidence type="ECO:0000313" key="2">
    <source>
        <dbReference type="EMBL" id="BBY29594.1"/>
    </source>
</evidence>
<dbReference type="KEGG" id="msei:MSEDJ_36900"/>
<feature type="transmembrane region" description="Helical" evidence="1">
    <location>
        <begin position="38"/>
        <end position="59"/>
    </location>
</feature>
<keyword evidence="1" id="KW-0472">Membrane</keyword>
<gene>
    <name evidence="2" type="ORF">MSEDJ_36900</name>
</gene>
<evidence type="ECO:0000313" key="3">
    <source>
        <dbReference type="Proteomes" id="UP000467193"/>
    </source>
</evidence>
<organism evidence="2 3">
    <name type="scientific">Mycolicibacterium sediminis</name>
    <dbReference type="NCBI Taxonomy" id="1286180"/>
    <lineage>
        <taxon>Bacteria</taxon>
        <taxon>Bacillati</taxon>
        <taxon>Actinomycetota</taxon>
        <taxon>Actinomycetes</taxon>
        <taxon>Mycobacteriales</taxon>
        <taxon>Mycobacteriaceae</taxon>
        <taxon>Mycolicibacterium</taxon>
    </lineage>
</organism>
<dbReference type="EMBL" id="AP022588">
    <property type="protein sequence ID" value="BBY29594.1"/>
    <property type="molecule type" value="Genomic_DNA"/>
</dbReference>
<keyword evidence="1" id="KW-0812">Transmembrane</keyword>
<name>A0A7I7QTG2_9MYCO</name>
<dbReference type="RefSeq" id="WP_246230701.1">
    <property type="nucleotide sequence ID" value="NZ_AP022588.1"/>
</dbReference>
<feature type="transmembrane region" description="Helical" evidence="1">
    <location>
        <begin position="71"/>
        <end position="90"/>
    </location>
</feature>
<dbReference type="Proteomes" id="UP000467193">
    <property type="component" value="Chromosome"/>
</dbReference>
<sequence length="183" mass="19118">MTAPGDPRVLADVGGLVVAERGPLVVVVDRRTGSWATLAFVLGVLATVFGLFGVATLGFDAAGTPTVPWPVSAGALVVGLVFGTALWGAITRIRRANRTSLDAYRPVAVFDRARREFVDADGMAVCALDDVRFHRETQLTSSSPMLVASTPAGRRIIKRGNPFNGGLGDLDAVLTTAVFGPPS</sequence>
<proteinExistence type="predicted"/>